<feature type="transmembrane region" description="Helical" evidence="9">
    <location>
        <begin position="34"/>
        <end position="52"/>
    </location>
</feature>
<dbReference type="InterPro" id="IPR011712">
    <property type="entry name" value="Sig_transdc_His_kin_sub3_dim/P"/>
</dbReference>
<evidence type="ECO:0000259" key="10">
    <source>
        <dbReference type="SMART" id="SM00387"/>
    </source>
</evidence>
<evidence type="ECO:0000256" key="7">
    <source>
        <dbReference type="ARBA" id="ARBA00022840"/>
    </source>
</evidence>
<dbReference type="Pfam" id="PF07730">
    <property type="entry name" value="HisKA_3"/>
    <property type="match status" value="1"/>
</dbReference>
<dbReference type="Gene3D" id="3.30.565.10">
    <property type="entry name" value="Histidine kinase-like ATPase, C-terminal domain"/>
    <property type="match status" value="1"/>
</dbReference>
<evidence type="ECO:0000313" key="11">
    <source>
        <dbReference type="EMBL" id="GID54400.1"/>
    </source>
</evidence>
<dbReference type="Proteomes" id="UP000612282">
    <property type="component" value="Unassembled WGS sequence"/>
</dbReference>
<comment type="caution">
    <text evidence="11">The sequence shown here is derived from an EMBL/GenBank/DDBJ whole genome shotgun (WGS) entry which is preliminary data.</text>
</comment>
<keyword evidence="8" id="KW-0902">Two-component regulatory system</keyword>
<reference evidence="11 12" key="1">
    <citation type="submission" date="2021-01" db="EMBL/GenBank/DDBJ databases">
        <title>Whole genome shotgun sequence of Actinoplanes couchii NBRC 106145.</title>
        <authorList>
            <person name="Komaki H."/>
            <person name="Tamura T."/>
        </authorList>
    </citation>
    <scope>NUCLEOTIDE SEQUENCE [LARGE SCALE GENOMIC DNA]</scope>
    <source>
        <strain evidence="11 12">NBRC 106145</strain>
    </source>
</reference>
<evidence type="ECO:0000256" key="9">
    <source>
        <dbReference type="SAM" id="Phobius"/>
    </source>
</evidence>
<evidence type="ECO:0000256" key="1">
    <source>
        <dbReference type="ARBA" id="ARBA00000085"/>
    </source>
</evidence>
<dbReference type="RefSeq" id="WP_203795504.1">
    <property type="nucleotide sequence ID" value="NZ_BAAAQE010000035.1"/>
</dbReference>
<feature type="transmembrane region" description="Helical" evidence="9">
    <location>
        <begin position="124"/>
        <end position="142"/>
    </location>
</feature>
<dbReference type="InterPro" id="IPR036890">
    <property type="entry name" value="HATPase_C_sf"/>
</dbReference>
<comment type="catalytic activity">
    <reaction evidence="1">
        <text>ATP + protein L-histidine = ADP + protein N-phospho-L-histidine.</text>
        <dbReference type="EC" id="2.7.13.3"/>
    </reaction>
</comment>
<dbReference type="CDD" id="cd16917">
    <property type="entry name" value="HATPase_UhpB-NarQ-NarX-like"/>
    <property type="match status" value="1"/>
</dbReference>
<evidence type="ECO:0000256" key="3">
    <source>
        <dbReference type="ARBA" id="ARBA00022553"/>
    </source>
</evidence>
<evidence type="ECO:0000256" key="5">
    <source>
        <dbReference type="ARBA" id="ARBA00022741"/>
    </source>
</evidence>
<sequence>MPALPLFADGALAVAMSAISLLLARETPVEQWTPLDGWSVLLILAVTVPLALRRRAPGVVLVWGHVVWFGYVSLGYWPVVIAYPLLIALYTAAAVGPRWTAPTGVVLGTAVWIYGGWVTPGSSIASVIGQGLAIPLVVWWIGHGARQLEVTNRRLADATEELRRGQADLARRVLVDERVRIARELHDVVAHHMSVISVQAGLARYVLRSDPDTAHGALDAVLTTSTEALDELRRMLGLLRLGREADEADIRQPLPGLEGLPDLTARVAGAGLPVTLTVEGTSRPLPPGIALTAYRIVQESLTNAIKHAGPARATVLVRFSSSGLAITVTDDGVPAGGSPGTGHGLVGLRERVALYGGTFDAGPQGTDGFRVSATLPYP</sequence>
<evidence type="ECO:0000313" key="12">
    <source>
        <dbReference type="Proteomes" id="UP000612282"/>
    </source>
</evidence>
<keyword evidence="7" id="KW-0067">ATP-binding</keyword>
<dbReference type="EMBL" id="BOMG01000040">
    <property type="protein sequence ID" value="GID54400.1"/>
    <property type="molecule type" value="Genomic_DNA"/>
</dbReference>
<protein>
    <recommendedName>
        <fullName evidence="2">histidine kinase</fullName>
        <ecNumber evidence="2">2.7.13.3</ecNumber>
    </recommendedName>
</protein>
<dbReference type="SMART" id="SM00387">
    <property type="entry name" value="HATPase_c"/>
    <property type="match status" value="1"/>
</dbReference>
<keyword evidence="9" id="KW-0812">Transmembrane</keyword>
<evidence type="ECO:0000256" key="6">
    <source>
        <dbReference type="ARBA" id="ARBA00022777"/>
    </source>
</evidence>
<dbReference type="InterPro" id="IPR050482">
    <property type="entry name" value="Sensor_HK_TwoCompSys"/>
</dbReference>
<keyword evidence="6" id="KW-0418">Kinase</keyword>
<accession>A0ABQ3X7B8</accession>
<gene>
    <name evidence="11" type="ORF">Aco03nite_028040</name>
</gene>
<name>A0ABQ3X7B8_9ACTN</name>
<dbReference type="PANTHER" id="PTHR24421">
    <property type="entry name" value="NITRATE/NITRITE SENSOR PROTEIN NARX-RELATED"/>
    <property type="match status" value="1"/>
</dbReference>
<feature type="transmembrane region" description="Helical" evidence="9">
    <location>
        <begin position="99"/>
        <end position="117"/>
    </location>
</feature>
<organism evidence="11 12">
    <name type="scientific">Actinoplanes couchii</name>
    <dbReference type="NCBI Taxonomy" id="403638"/>
    <lineage>
        <taxon>Bacteria</taxon>
        <taxon>Bacillati</taxon>
        <taxon>Actinomycetota</taxon>
        <taxon>Actinomycetes</taxon>
        <taxon>Micromonosporales</taxon>
        <taxon>Micromonosporaceae</taxon>
        <taxon>Actinoplanes</taxon>
    </lineage>
</organism>
<keyword evidence="9" id="KW-0472">Membrane</keyword>
<keyword evidence="5" id="KW-0547">Nucleotide-binding</keyword>
<dbReference type="SUPFAM" id="SSF55874">
    <property type="entry name" value="ATPase domain of HSP90 chaperone/DNA topoisomerase II/histidine kinase"/>
    <property type="match status" value="1"/>
</dbReference>
<keyword evidence="9" id="KW-1133">Transmembrane helix</keyword>
<feature type="domain" description="Histidine kinase/HSP90-like ATPase" evidence="10">
    <location>
        <begin position="288"/>
        <end position="378"/>
    </location>
</feature>
<dbReference type="Pfam" id="PF02518">
    <property type="entry name" value="HATPase_c"/>
    <property type="match status" value="1"/>
</dbReference>
<dbReference type="InterPro" id="IPR055558">
    <property type="entry name" value="DUF7134"/>
</dbReference>
<evidence type="ECO:0000256" key="8">
    <source>
        <dbReference type="ARBA" id="ARBA00023012"/>
    </source>
</evidence>
<keyword evidence="4" id="KW-0808">Transferase</keyword>
<keyword evidence="12" id="KW-1185">Reference proteome</keyword>
<evidence type="ECO:0000256" key="2">
    <source>
        <dbReference type="ARBA" id="ARBA00012438"/>
    </source>
</evidence>
<feature type="transmembrane region" description="Helical" evidence="9">
    <location>
        <begin position="59"/>
        <end position="79"/>
    </location>
</feature>
<proteinExistence type="predicted"/>
<dbReference type="EC" id="2.7.13.3" evidence="2"/>
<evidence type="ECO:0000256" key="4">
    <source>
        <dbReference type="ARBA" id="ARBA00022679"/>
    </source>
</evidence>
<dbReference type="Pfam" id="PF23539">
    <property type="entry name" value="DUF7134"/>
    <property type="match status" value="1"/>
</dbReference>
<dbReference type="PANTHER" id="PTHR24421:SF10">
    <property type="entry name" value="NITRATE_NITRITE SENSOR PROTEIN NARQ"/>
    <property type="match status" value="1"/>
</dbReference>
<keyword evidence="3" id="KW-0597">Phosphoprotein</keyword>
<dbReference type="InterPro" id="IPR003594">
    <property type="entry name" value="HATPase_dom"/>
</dbReference>
<dbReference type="Gene3D" id="1.20.5.1930">
    <property type="match status" value="1"/>
</dbReference>